<protein>
    <submittedName>
        <fullName evidence="7">Ligase</fullName>
    </submittedName>
</protein>
<dbReference type="InterPro" id="IPR007016">
    <property type="entry name" value="O-antigen_ligase-rel_domated"/>
</dbReference>
<feature type="transmembrane region" description="Helical" evidence="5">
    <location>
        <begin position="368"/>
        <end position="392"/>
    </location>
</feature>
<evidence type="ECO:0000256" key="5">
    <source>
        <dbReference type="SAM" id="Phobius"/>
    </source>
</evidence>
<keyword evidence="7" id="KW-0436">Ligase</keyword>
<proteinExistence type="predicted"/>
<evidence type="ECO:0000256" key="1">
    <source>
        <dbReference type="ARBA" id="ARBA00004141"/>
    </source>
</evidence>
<name>A0A6B3LQD5_VIBCL</name>
<keyword evidence="3 5" id="KW-1133">Transmembrane helix</keyword>
<feature type="transmembrane region" description="Helical" evidence="5">
    <location>
        <begin position="146"/>
        <end position="163"/>
    </location>
</feature>
<feature type="transmembrane region" description="Helical" evidence="5">
    <location>
        <begin position="330"/>
        <end position="348"/>
    </location>
</feature>
<feature type="transmembrane region" description="Helical" evidence="5">
    <location>
        <begin position="170"/>
        <end position="189"/>
    </location>
</feature>
<evidence type="ECO:0000256" key="2">
    <source>
        <dbReference type="ARBA" id="ARBA00022692"/>
    </source>
</evidence>
<keyword evidence="4 5" id="KW-0472">Membrane</keyword>
<evidence type="ECO:0000313" key="7">
    <source>
        <dbReference type="EMBL" id="NEM95777.1"/>
    </source>
</evidence>
<dbReference type="PANTHER" id="PTHR37422:SF17">
    <property type="entry name" value="O-ANTIGEN LIGASE"/>
    <property type="match status" value="1"/>
</dbReference>
<feature type="domain" description="O-antigen ligase-related" evidence="6">
    <location>
        <begin position="181"/>
        <end position="337"/>
    </location>
</feature>
<keyword evidence="2 5" id="KW-0812">Transmembrane</keyword>
<comment type="caution">
    <text evidence="7">The sequence shown here is derived from an EMBL/GenBank/DDBJ whole genome shotgun (WGS) entry which is preliminary data.</text>
</comment>
<organism evidence="7">
    <name type="scientific">Vibrio cholerae</name>
    <dbReference type="NCBI Taxonomy" id="666"/>
    <lineage>
        <taxon>Bacteria</taxon>
        <taxon>Pseudomonadati</taxon>
        <taxon>Pseudomonadota</taxon>
        <taxon>Gammaproteobacteria</taxon>
        <taxon>Vibrionales</taxon>
        <taxon>Vibrionaceae</taxon>
        <taxon>Vibrio</taxon>
    </lineage>
</organism>
<reference evidence="7" key="1">
    <citation type="submission" date="2020-02" db="EMBL/GenBank/DDBJ databases">
        <title>Genome Announcements.</title>
        <authorList>
            <person name="Abdulabbas H.T."/>
            <person name="Bunyan I.A."/>
            <person name="Abdul-Lateef L.A."/>
        </authorList>
    </citation>
    <scope>NUCLEOTIDE SEQUENCE</scope>
    <source>
        <strain evidence="7">NAG1</strain>
    </source>
</reference>
<gene>
    <name evidence="7" type="ORF">G3T61_16440</name>
</gene>
<evidence type="ECO:0000256" key="3">
    <source>
        <dbReference type="ARBA" id="ARBA00022989"/>
    </source>
</evidence>
<dbReference type="InterPro" id="IPR051533">
    <property type="entry name" value="WaaL-like"/>
</dbReference>
<dbReference type="AlphaFoldDB" id="A0A6B3LQD5"/>
<feature type="transmembrane region" description="Helical" evidence="5">
    <location>
        <begin position="82"/>
        <end position="99"/>
    </location>
</feature>
<dbReference type="RefSeq" id="WP_095467586.1">
    <property type="nucleotide sequence ID" value="NZ_JAACMK010000027.1"/>
</dbReference>
<evidence type="ECO:0000259" key="6">
    <source>
        <dbReference type="Pfam" id="PF04932"/>
    </source>
</evidence>
<comment type="subcellular location">
    <subcellularLocation>
        <location evidence="1">Membrane</location>
        <topology evidence="1">Multi-pass membrane protein</topology>
    </subcellularLocation>
</comment>
<evidence type="ECO:0000256" key="4">
    <source>
        <dbReference type="ARBA" id="ARBA00023136"/>
    </source>
</evidence>
<dbReference type="EMBL" id="JAAGVX010000015">
    <property type="protein sequence ID" value="NEM95777.1"/>
    <property type="molecule type" value="Genomic_DNA"/>
</dbReference>
<sequence length="402" mass="45972">MSLSLIYFMPISLLFLSLGFSKAGINIGIASILLIFIYQLTRYSKLLKKSFGIIEKLSTSLFLTGLIFSFLANLDIGETFNFLKKGIIFLLFPTIIHLVRNNVKLNISLFYFGILAAICHSLSFWFDIGINNWNGERIGSFWDVGRWGEILAYSIIFTLPFLLDRDSSKLFKLLFILFISSSVICLILSGSRAPILAIAISSFILILFTRPKVLLFSFFSLCLLFFSLQKTDFGVTAQKRLESITNTTSDASNISRITMWQSGLDFLKFKFNHQPEDIILGSGLLHFNDKFYKFMSENYDIEEIKLKTMNNFSFSDSHNSYIDILNKLGLFYLLLYISLLTSIILHLLKEAPTPWTQAGISLILTHLIMSFFYTSYLEYQTIVLFSLLALCLSKKRGMTDEH</sequence>
<feature type="transmembrane region" description="Helical" evidence="5">
    <location>
        <begin position="195"/>
        <end position="226"/>
    </location>
</feature>
<dbReference type="Pfam" id="PF04932">
    <property type="entry name" value="Wzy_C"/>
    <property type="match status" value="1"/>
</dbReference>
<dbReference type="PANTHER" id="PTHR37422">
    <property type="entry name" value="TEICHURONIC ACID BIOSYNTHESIS PROTEIN TUAE"/>
    <property type="match status" value="1"/>
</dbReference>
<feature type="transmembrane region" description="Helical" evidence="5">
    <location>
        <begin position="57"/>
        <end position="76"/>
    </location>
</feature>
<feature type="transmembrane region" description="Helical" evidence="5">
    <location>
        <begin position="106"/>
        <end position="126"/>
    </location>
</feature>
<feature type="transmembrane region" description="Helical" evidence="5">
    <location>
        <begin position="6"/>
        <end position="36"/>
    </location>
</feature>
<dbReference type="GO" id="GO:0016874">
    <property type="term" value="F:ligase activity"/>
    <property type="evidence" value="ECO:0007669"/>
    <property type="project" value="UniProtKB-KW"/>
</dbReference>
<dbReference type="GO" id="GO:0016020">
    <property type="term" value="C:membrane"/>
    <property type="evidence" value="ECO:0007669"/>
    <property type="project" value="UniProtKB-SubCell"/>
</dbReference>
<accession>A0A6B3LQD5</accession>